<accession>A0A1B6QFG1</accession>
<reference evidence="2" key="2">
    <citation type="journal article" date="2018" name="Plant J.">
        <title>The Sorghum bicolor reference genome: improved assembly, gene annotations, a transcriptome atlas, and signatures of genome organization.</title>
        <authorList>
            <person name="McCormick R.F."/>
            <person name="Truong S.K."/>
            <person name="Sreedasyam A."/>
            <person name="Jenkins J."/>
            <person name="Shu S."/>
            <person name="Sims D."/>
            <person name="Kennedy M."/>
            <person name="Amirebrahimi M."/>
            <person name="Weers B.D."/>
            <person name="McKinley B."/>
            <person name="Mattison A."/>
            <person name="Morishige D.T."/>
            <person name="Grimwood J."/>
            <person name="Schmutz J."/>
            <person name="Mullet J.E."/>
        </authorList>
    </citation>
    <scope>NUCLEOTIDE SEQUENCE [LARGE SCALE GENOMIC DNA]</scope>
    <source>
        <strain evidence="2">cv. BTx623</strain>
    </source>
</reference>
<protein>
    <submittedName>
        <fullName evidence="1">Uncharacterized protein</fullName>
    </submittedName>
</protein>
<evidence type="ECO:0000313" key="2">
    <source>
        <dbReference type="Proteomes" id="UP000000768"/>
    </source>
</evidence>
<evidence type="ECO:0000313" key="1">
    <source>
        <dbReference type="EMBL" id="KXG36672.1"/>
    </source>
</evidence>
<dbReference type="Proteomes" id="UP000000768">
    <property type="component" value="Chromosome 2"/>
</dbReference>
<sequence length="35" mass="4599">MYIELPFLRLEEVLLRHYLYQDWQPWWHPYSLYSI</sequence>
<dbReference type="InParanoid" id="A0A1B6QFG1"/>
<reference evidence="1 2" key="1">
    <citation type="journal article" date="2009" name="Nature">
        <title>The Sorghum bicolor genome and the diversification of grasses.</title>
        <authorList>
            <person name="Paterson A.H."/>
            <person name="Bowers J.E."/>
            <person name="Bruggmann R."/>
            <person name="Dubchak I."/>
            <person name="Grimwood J."/>
            <person name="Gundlach H."/>
            <person name="Haberer G."/>
            <person name="Hellsten U."/>
            <person name="Mitros T."/>
            <person name="Poliakov A."/>
            <person name="Schmutz J."/>
            <person name="Spannagl M."/>
            <person name="Tang H."/>
            <person name="Wang X."/>
            <person name="Wicker T."/>
            <person name="Bharti A.K."/>
            <person name="Chapman J."/>
            <person name="Feltus F.A."/>
            <person name="Gowik U."/>
            <person name="Grigoriev I.V."/>
            <person name="Lyons E."/>
            <person name="Maher C.A."/>
            <person name="Martis M."/>
            <person name="Narechania A."/>
            <person name="Otillar R.P."/>
            <person name="Penning B.W."/>
            <person name="Salamov A.A."/>
            <person name="Wang Y."/>
            <person name="Zhang L."/>
            <person name="Carpita N.C."/>
            <person name="Freeling M."/>
            <person name="Gingle A.R."/>
            <person name="Hash C.T."/>
            <person name="Keller B."/>
            <person name="Klein P."/>
            <person name="Kresovich S."/>
            <person name="McCann M.C."/>
            <person name="Ming R."/>
            <person name="Peterson D.G."/>
            <person name="Mehboob-ur-Rahman"/>
            <person name="Ware D."/>
            <person name="Westhoff P."/>
            <person name="Mayer K.F."/>
            <person name="Messing J."/>
            <person name="Rokhsar D.S."/>
        </authorList>
    </citation>
    <scope>NUCLEOTIDE SEQUENCE [LARGE SCALE GENOMIC DNA]</scope>
    <source>
        <strain evidence="2">cv. BTx623</strain>
    </source>
</reference>
<keyword evidence="2" id="KW-1185">Reference proteome</keyword>
<dbReference type="EMBL" id="CM000761">
    <property type="protein sequence ID" value="KXG36672.1"/>
    <property type="molecule type" value="Genomic_DNA"/>
</dbReference>
<dbReference type="AlphaFoldDB" id="A0A1B6QFG1"/>
<proteinExistence type="predicted"/>
<organism evidence="1 2">
    <name type="scientific">Sorghum bicolor</name>
    <name type="common">Sorghum</name>
    <name type="synonym">Sorghum vulgare</name>
    <dbReference type="NCBI Taxonomy" id="4558"/>
    <lineage>
        <taxon>Eukaryota</taxon>
        <taxon>Viridiplantae</taxon>
        <taxon>Streptophyta</taxon>
        <taxon>Embryophyta</taxon>
        <taxon>Tracheophyta</taxon>
        <taxon>Spermatophyta</taxon>
        <taxon>Magnoliopsida</taxon>
        <taxon>Liliopsida</taxon>
        <taxon>Poales</taxon>
        <taxon>Poaceae</taxon>
        <taxon>PACMAD clade</taxon>
        <taxon>Panicoideae</taxon>
        <taxon>Andropogonodae</taxon>
        <taxon>Andropogoneae</taxon>
        <taxon>Sorghinae</taxon>
        <taxon>Sorghum</taxon>
    </lineage>
</organism>
<name>A0A1B6QFG1_SORBI</name>
<gene>
    <name evidence="1" type="ORF">SORBI_3002G372600</name>
</gene>
<dbReference type="Gramene" id="KXG36672">
    <property type="protein sequence ID" value="KXG36672"/>
    <property type="gene ID" value="SORBI_3002G372600"/>
</dbReference>